<evidence type="ECO:0000259" key="5">
    <source>
        <dbReference type="Pfam" id="PF00496"/>
    </source>
</evidence>
<dbReference type="Gene3D" id="3.90.76.10">
    <property type="entry name" value="Dipeptide-binding Protein, Domain 1"/>
    <property type="match status" value="1"/>
</dbReference>
<dbReference type="SUPFAM" id="SSF53850">
    <property type="entry name" value="Periplasmic binding protein-like II"/>
    <property type="match status" value="1"/>
</dbReference>
<dbReference type="GO" id="GO:0042597">
    <property type="term" value="C:periplasmic space"/>
    <property type="evidence" value="ECO:0007669"/>
    <property type="project" value="UniProtKB-ARBA"/>
</dbReference>
<dbReference type="EMBL" id="MFYX01000074">
    <property type="protein sequence ID" value="OGK04241.1"/>
    <property type="molecule type" value="Genomic_DNA"/>
</dbReference>
<dbReference type="GO" id="GO:0015833">
    <property type="term" value="P:peptide transport"/>
    <property type="evidence" value="ECO:0007669"/>
    <property type="project" value="TreeGrafter"/>
</dbReference>
<dbReference type="Pfam" id="PF00496">
    <property type="entry name" value="SBP_bac_5"/>
    <property type="match status" value="1"/>
</dbReference>
<comment type="caution">
    <text evidence="6">The sequence shown here is derived from an EMBL/GenBank/DDBJ whole genome shotgun (WGS) entry which is preliminary data.</text>
</comment>
<dbReference type="GO" id="GO:1904680">
    <property type="term" value="F:peptide transmembrane transporter activity"/>
    <property type="evidence" value="ECO:0007669"/>
    <property type="project" value="TreeGrafter"/>
</dbReference>
<proteinExistence type="inferred from homology"/>
<dbReference type="InterPro" id="IPR030678">
    <property type="entry name" value="Peptide/Ni-bd"/>
</dbReference>
<dbReference type="GO" id="GO:0030313">
    <property type="term" value="C:cell envelope"/>
    <property type="evidence" value="ECO:0007669"/>
    <property type="project" value="UniProtKB-SubCell"/>
</dbReference>
<protein>
    <recommendedName>
        <fullName evidence="5">Solute-binding protein family 5 domain-containing protein</fullName>
    </recommendedName>
</protein>
<dbReference type="GO" id="GO:0043190">
    <property type="term" value="C:ATP-binding cassette (ABC) transporter complex"/>
    <property type="evidence" value="ECO:0007669"/>
    <property type="project" value="InterPro"/>
</dbReference>
<evidence type="ECO:0000256" key="4">
    <source>
        <dbReference type="ARBA" id="ARBA00022729"/>
    </source>
</evidence>
<comment type="similarity">
    <text evidence="2">Belongs to the bacterial solute-binding protein 5 family.</text>
</comment>
<dbReference type="PANTHER" id="PTHR30290">
    <property type="entry name" value="PERIPLASMIC BINDING COMPONENT OF ABC TRANSPORTER"/>
    <property type="match status" value="1"/>
</dbReference>
<evidence type="ECO:0000256" key="1">
    <source>
        <dbReference type="ARBA" id="ARBA00004196"/>
    </source>
</evidence>
<dbReference type="PIRSF" id="PIRSF002741">
    <property type="entry name" value="MppA"/>
    <property type="match status" value="1"/>
</dbReference>
<feature type="domain" description="Solute-binding protein family 5" evidence="5">
    <location>
        <begin position="75"/>
        <end position="498"/>
    </location>
</feature>
<sequence>MMRLTAVLFFWCSILSFISCSLKQPVPGNVYRGVLADRIKGFDPSQCSDLYSHICQKQVYEPLYEYKYLARPYDIQPCLAESLPRISADGLEYTIHLRKGIFFSDDLCFPSGKGREVVARDFIYSIKRLADVRTRTTGWWLFEDKIAGLNEFRFSTRQLKTSDTADYLSDVAGLAATSDSTLVIILTKPCPYFKYILTMSYAAVIPHEAVEYYADEFLNHPVGTGPYILKEWRRGLRLVFEKNPKYVHGLYPVEGGADDSAAGLLNDAGKPLPFIDRLEYYTFTETQPMILNFLRGNLERSGIPKDNYNNLINPDKTLREEYTDQGIQFIRAEDLDLTYTTFNFKDTLLGSRRKLRQAISLAVDVDKIIDLFYNGRAIRAQGPIPPGLFGYDATFRNPYQGRDVERAKRSLAEAGFPGGRGLPEFEYLTQANTTSRQMAEKFTADMAEIGIRIKIIGVTWPEFLERLKTSKFQIAGLAWMADYPDPENFLQLLYGPNEAPGENAANYKNAEYDSLYRKITVLTDGADRLACIKRMQAIVAEDCPWIFDTHRVSESLCYSWLKNYKPHIVSPEQVKYFRIDTDQRKRMLGQ</sequence>
<evidence type="ECO:0000313" key="7">
    <source>
        <dbReference type="Proteomes" id="UP000179243"/>
    </source>
</evidence>
<gene>
    <name evidence="6" type="ORF">A2519_17935</name>
</gene>
<dbReference type="InterPro" id="IPR000914">
    <property type="entry name" value="SBP_5_dom"/>
</dbReference>
<keyword evidence="3" id="KW-0813">Transport</keyword>
<evidence type="ECO:0000256" key="2">
    <source>
        <dbReference type="ARBA" id="ARBA00005695"/>
    </source>
</evidence>
<organism evidence="6 7">
    <name type="scientific">Candidatus Raymondbacteria bacterium RIFOXYD12_FULL_49_13</name>
    <dbReference type="NCBI Taxonomy" id="1817890"/>
    <lineage>
        <taxon>Bacteria</taxon>
        <taxon>Raymondiibacteriota</taxon>
    </lineage>
</organism>
<reference evidence="6 7" key="1">
    <citation type="journal article" date="2016" name="Nat. Commun.">
        <title>Thousands of microbial genomes shed light on interconnected biogeochemical processes in an aquifer system.</title>
        <authorList>
            <person name="Anantharaman K."/>
            <person name="Brown C.T."/>
            <person name="Hug L.A."/>
            <person name="Sharon I."/>
            <person name="Castelle C.J."/>
            <person name="Probst A.J."/>
            <person name="Thomas B.C."/>
            <person name="Singh A."/>
            <person name="Wilkins M.J."/>
            <person name="Karaoz U."/>
            <person name="Brodie E.L."/>
            <person name="Williams K.H."/>
            <person name="Hubbard S.S."/>
            <person name="Banfield J.F."/>
        </authorList>
    </citation>
    <scope>NUCLEOTIDE SEQUENCE [LARGE SCALE GENOMIC DNA]</scope>
</reference>
<accession>A0A1F7FCA6</accession>
<name>A0A1F7FCA6_UNCRA</name>
<keyword evidence="4" id="KW-0732">Signal</keyword>
<dbReference type="Gene3D" id="3.10.105.10">
    <property type="entry name" value="Dipeptide-binding Protein, Domain 3"/>
    <property type="match status" value="1"/>
</dbReference>
<comment type="subcellular location">
    <subcellularLocation>
        <location evidence="1">Cell envelope</location>
    </subcellularLocation>
</comment>
<dbReference type="PANTHER" id="PTHR30290:SF10">
    <property type="entry name" value="PERIPLASMIC OLIGOPEPTIDE-BINDING PROTEIN-RELATED"/>
    <property type="match status" value="1"/>
</dbReference>
<evidence type="ECO:0000256" key="3">
    <source>
        <dbReference type="ARBA" id="ARBA00022448"/>
    </source>
</evidence>
<dbReference type="Gene3D" id="3.40.190.10">
    <property type="entry name" value="Periplasmic binding protein-like II"/>
    <property type="match status" value="1"/>
</dbReference>
<dbReference type="AlphaFoldDB" id="A0A1F7FCA6"/>
<dbReference type="PROSITE" id="PS51257">
    <property type="entry name" value="PROKAR_LIPOPROTEIN"/>
    <property type="match status" value="1"/>
</dbReference>
<dbReference type="InterPro" id="IPR039424">
    <property type="entry name" value="SBP_5"/>
</dbReference>
<dbReference type="Proteomes" id="UP000179243">
    <property type="component" value="Unassembled WGS sequence"/>
</dbReference>
<evidence type="ECO:0000313" key="6">
    <source>
        <dbReference type="EMBL" id="OGK04241.1"/>
    </source>
</evidence>